<keyword evidence="3" id="KW-1185">Reference proteome</keyword>
<dbReference type="InterPro" id="IPR001810">
    <property type="entry name" value="F-box_dom"/>
</dbReference>
<dbReference type="AlphaFoldDB" id="A0A0M9EPU6"/>
<comment type="caution">
    <text evidence="2">The sequence shown here is derived from an EMBL/GenBank/DDBJ whole genome shotgun (WGS) entry which is preliminary data.</text>
</comment>
<protein>
    <submittedName>
        <fullName evidence="2">F-box protein</fullName>
    </submittedName>
</protein>
<dbReference type="EMBL" id="JXCE01000413">
    <property type="protein sequence ID" value="KPA37448.1"/>
    <property type="molecule type" value="Genomic_DNA"/>
</dbReference>
<dbReference type="OrthoDB" id="3800738at2759"/>
<dbReference type="Pfam" id="PF12937">
    <property type="entry name" value="F-box-like"/>
    <property type="match status" value="1"/>
</dbReference>
<dbReference type="Gene3D" id="1.20.1280.50">
    <property type="match status" value="1"/>
</dbReference>
<evidence type="ECO:0000313" key="2">
    <source>
        <dbReference type="EMBL" id="KPA37448.1"/>
    </source>
</evidence>
<dbReference type="CDD" id="cd09917">
    <property type="entry name" value="F-box_SF"/>
    <property type="match status" value="1"/>
</dbReference>
<accession>A0A0M9EPU6</accession>
<dbReference type="InterPro" id="IPR036047">
    <property type="entry name" value="F-box-like_dom_sf"/>
</dbReference>
<name>A0A0M9EPU6_FUSLA</name>
<proteinExistence type="predicted"/>
<dbReference type="Proteomes" id="UP000037904">
    <property type="component" value="Unassembled WGS sequence"/>
</dbReference>
<evidence type="ECO:0000313" key="3">
    <source>
        <dbReference type="Proteomes" id="UP000037904"/>
    </source>
</evidence>
<organism evidence="2 3">
    <name type="scientific">Fusarium langsethiae</name>
    <dbReference type="NCBI Taxonomy" id="179993"/>
    <lineage>
        <taxon>Eukaryota</taxon>
        <taxon>Fungi</taxon>
        <taxon>Dikarya</taxon>
        <taxon>Ascomycota</taxon>
        <taxon>Pezizomycotina</taxon>
        <taxon>Sordariomycetes</taxon>
        <taxon>Hypocreomycetidae</taxon>
        <taxon>Hypocreales</taxon>
        <taxon>Nectriaceae</taxon>
        <taxon>Fusarium</taxon>
    </lineage>
</organism>
<reference evidence="2 3" key="1">
    <citation type="submission" date="2015-04" db="EMBL/GenBank/DDBJ databases">
        <title>The draft genome sequence of Fusarium langsethiae, a T-2/HT-2 mycotoxin producer.</title>
        <authorList>
            <person name="Lysoe E."/>
            <person name="Divon H.H."/>
            <person name="Terzi V."/>
            <person name="Orru L."/>
            <person name="Lamontanara A."/>
            <person name="Kolseth A.-K."/>
            <person name="Frandsen R.J."/>
            <person name="Nielsen K."/>
            <person name="Thrane U."/>
        </authorList>
    </citation>
    <scope>NUCLEOTIDE SEQUENCE [LARGE SCALE GENOMIC DNA]</scope>
    <source>
        <strain evidence="2 3">Fl201059</strain>
    </source>
</reference>
<gene>
    <name evidence="2" type="ORF">FLAG1_09738</name>
</gene>
<evidence type="ECO:0000259" key="1">
    <source>
        <dbReference type="Pfam" id="PF12937"/>
    </source>
</evidence>
<sequence length="305" mass="35111">MGRRRVKKRSTSHTPVSGAATRQVLGCYELLHHICSFMDISTLLHVQLVSQYWHDMISTSPLLQQNLYLKPRPSANPDQPRNFNPLLFKHFEPILKGRVSPYRWDGALSENILRISGMSITNMKDGRKIHKAFIRRGASWRRMLIAQPPITSMGYVSKVFSGRSDMMAGDWSSLSFPNGLRMGEFYDMVFQAIWGKPDDVVGYVNVEPGLNGFLDDTVQHMLYKWEKLPAFLIESEPILFADGGCGKGRCACRCKLGSSRDGRCQYLMWEKKHIRACKGTRWMFECEEFEEKDYLSPNQLHFTTR</sequence>
<feature type="domain" description="F-box" evidence="1">
    <location>
        <begin position="29"/>
        <end position="69"/>
    </location>
</feature>
<dbReference type="SUPFAM" id="SSF81383">
    <property type="entry name" value="F-box domain"/>
    <property type="match status" value="1"/>
</dbReference>